<keyword evidence="3" id="KW-1185">Reference proteome</keyword>
<evidence type="ECO:0000313" key="3">
    <source>
        <dbReference type="Proteomes" id="UP000299102"/>
    </source>
</evidence>
<evidence type="ECO:0008006" key="4">
    <source>
        <dbReference type="Google" id="ProtNLM"/>
    </source>
</evidence>
<dbReference type="AlphaFoldDB" id="A0A4C1SRA7"/>
<dbReference type="EMBL" id="BGZK01003670">
    <property type="protein sequence ID" value="GBP03591.1"/>
    <property type="molecule type" value="Genomic_DNA"/>
</dbReference>
<evidence type="ECO:0000256" key="1">
    <source>
        <dbReference type="SAM" id="MobiDB-lite"/>
    </source>
</evidence>
<reference evidence="2 3" key="1">
    <citation type="journal article" date="2019" name="Commun. Biol.">
        <title>The bagworm genome reveals a unique fibroin gene that provides high tensile strength.</title>
        <authorList>
            <person name="Kono N."/>
            <person name="Nakamura H."/>
            <person name="Ohtoshi R."/>
            <person name="Tomita M."/>
            <person name="Numata K."/>
            <person name="Arakawa K."/>
        </authorList>
    </citation>
    <scope>NUCLEOTIDE SEQUENCE [LARGE SCALE GENOMIC DNA]</scope>
</reference>
<protein>
    <recommendedName>
        <fullName evidence="4">Cytochrome b5 heme-binding domain-containing protein</fullName>
    </recommendedName>
</protein>
<gene>
    <name evidence="2" type="ORF">EVAR_101263_1</name>
</gene>
<accession>A0A4C1SRA7</accession>
<comment type="caution">
    <text evidence="2">The sequence shown here is derived from an EMBL/GenBank/DDBJ whole genome shotgun (WGS) entry which is preliminary data.</text>
</comment>
<proteinExistence type="predicted"/>
<organism evidence="2 3">
    <name type="scientific">Eumeta variegata</name>
    <name type="common">Bagworm moth</name>
    <name type="synonym">Eumeta japonica</name>
    <dbReference type="NCBI Taxonomy" id="151549"/>
    <lineage>
        <taxon>Eukaryota</taxon>
        <taxon>Metazoa</taxon>
        <taxon>Ecdysozoa</taxon>
        <taxon>Arthropoda</taxon>
        <taxon>Hexapoda</taxon>
        <taxon>Insecta</taxon>
        <taxon>Pterygota</taxon>
        <taxon>Neoptera</taxon>
        <taxon>Endopterygota</taxon>
        <taxon>Lepidoptera</taxon>
        <taxon>Glossata</taxon>
        <taxon>Ditrysia</taxon>
        <taxon>Tineoidea</taxon>
        <taxon>Psychidae</taxon>
        <taxon>Oiketicinae</taxon>
        <taxon>Eumeta</taxon>
    </lineage>
</organism>
<feature type="region of interest" description="Disordered" evidence="1">
    <location>
        <begin position="73"/>
        <end position="104"/>
    </location>
</feature>
<sequence length="123" mass="12975">MRIWPDPSNLTPLRCSPPTCLRRYARRTFRDVARVELGGESYDMTTRLNGHPGGVGVMLSCECAGHGDAGCGHHPDRGDRTGGGGDVPVPAEHPRHADTGAGGAGRSAWHLWRAGAAAIPSIL</sequence>
<evidence type="ECO:0000313" key="2">
    <source>
        <dbReference type="EMBL" id="GBP03591.1"/>
    </source>
</evidence>
<dbReference type="Proteomes" id="UP000299102">
    <property type="component" value="Unassembled WGS sequence"/>
</dbReference>
<name>A0A4C1SRA7_EUMVA</name>